<sequence length="83" mass="9746">SQTREQNLIATYVNYGSPNRLDRNFQYFFQISKQKENSFLITEKNLETSHFFNVISTLATFCDSNTKNQTISIIDDKKKNKND</sequence>
<dbReference type="EMBL" id="REGN01009783">
    <property type="protein sequence ID" value="RNA00380.1"/>
    <property type="molecule type" value="Genomic_DNA"/>
</dbReference>
<feature type="non-terminal residue" evidence="1">
    <location>
        <position position="1"/>
    </location>
</feature>
<comment type="caution">
    <text evidence="1">The sequence shown here is derived from an EMBL/GenBank/DDBJ whole genome shotgun (WGS) entry which is preliminary data.</text>
</comment>
<name>A0A3M7PMU1_BRAPC</name>
<proteinExistence type="predicted"/>
<reference evidence="1 2" key="1">
    <citation type="journal article" date="2018" name="Sci. Rep.">
        <title>Genomic signatures of local adaptation to the degree of environmental predictability in rotifers.</title>
        <authorList>
            <person name="Franch-Gras L."/>
            <person name="Hahn C."/>
            <person name="Garcia-Roger E.M."/>
            <person name="Carmona M.J."/>
            <person name="Serra M."/>
            <person name="Gomez A."/>
        </authorList>
    </citation>
    <scope>NUCLEOTIDE SEQUENCE [LARGE SCALE GENOMIC DNA]</scope>
    <source>
        <strain evidence="1">HYR1</strain>
    </source>
</reference>
<accession>A0A3M7PMU1</accession>
<dbReference type="AlphaFoldDB" id="A0A3M7PMU1"/>
<evidence type="ECO:0000313" key="1">
    <source>
        <dbReference type="EMBL" id="RNA00380.1"/>
    </source>
</evidence>
<organism evidence="1 2">
    <name type="scientific">Brachionus plicatilis</name>
    <name type="common">Marine rotifer</name>
    <name type="synonym">Brachionus muelleri</name>
    <dbReference type="NCBI Taxonomy" id="10195"/>
    <lineage>
        <taxon>Eukaryota</taxon>
        <taxon>Metazoa</taxon>
        <taxon>Spiralia</taxon>
        <taxon>Gnathifera</taxon>
        <taxon>Rotifera</taxon>
        <taxon>Eurotatoria</taxon>
        <taxon>Monogononta</taxon>
        <taxon>Pseudotrocha</taxon>
        <taxon>Ploima</taxon>
        <taxon>Brachionidae</taxon>
        <taxon>Brachionus</taxon>
    </lineage>
</organism>
<gene>
    <name evidence="1" type="ORF">BpHYR1_004746</name>
</gene>
<keyword evidence="2" id="KW-1185">Reference proteome</keyword>
<dbReference type="Proteomes" id="UP000276133">
    <property type="component" value="Unassembled WGS sequence"/>
</dbReference>
<protein>
    <submittedName>
        <fullName evidence="1">Uncharacterized protein</fullName>
    </submittedName>
</protein>
<evidence type="ECO:0000313" key="2">
    <source>
        <dbReference type="Proteomes" id="UP000276133"/>
    </source>
</evidence>